<dbReference type="AlphaFoldDB" id="A0AAQ3SHD3"/>
<name>A0AAQ3SHD3_PASNO</name>
<accession>A0AAQ3SHD3</accession>
<dbReference type="EMBL" id="CP144745">
    <property type="protein sequence ID" value="WVZ48945.1"/>
    <property type="molecule type" value="Genomic_DNA"/>
</dbReference>
<reference evidence="2 3" key="1">
    <citation type="submission" date="2024-02" db="EMBL/GenBank/DDBJ databases">
        <title>High-quality chromosome-scale genome assembly of Pensacola bahiagrass (Paspalum notatum Flugge var. saurae).</title>
        <authorList>
            <person name="Vega J.M."/>
            <person name="Podio M."/>
            <person name="Orjuela J."/>
            <person name="Siena L.A."/>
            <person name="Pessino S.C."/>
            <person name="Combes M.C."/>
            <person name="Mariac C."/>
            <person name="Albertini E."/>
            <person name="Pupilli F."/>
            <person name="Ortiz J.P.A."/>
            <person name="Leblanc O."/>
        </authorList>
    </citation>
    <scope>NUCLEOTIDE SEQUENCE [LARGE SCALE GENOMIC DNA]</scope>
    <source>
        <strain evidence="2">R1</strain>
        <tissue evidence="2">Leaf</tissue>
    </source>
</reference>
<sequence length="372" mass="39563">MMMRFAAVSNAVARSQWLICVRFAPDDRMGTDLHQRSGGAARQSALAIGDGRDCGLAAQTLSFGSGQFMRSRLVRLLVPRVGRTGANSITVQSCPFLSPPLVRSLSYLLRPRTAPVPAAAVASTSSTSQPAAPTSRLPSRPAEAGSPSAGPPPPLCVLRGAMFLIQSIDPHVPRPGIEGMLTRLQRDRRGDGVQAAQRAATASGRHSTRRRPGPRPLRSAGGPAARARSGGGGPAWQAVKPFPFYQAVPASDASSTVHRSRYSLQEWSANTSYSEINCEREGLGYLSLGSEPKAMRRSSVKSTSSSPLASMILDACIRNMHRCKHVKPATLTVEFGSNRAMDKSEKCPVDASVHYKRSAALPRGAAGLGDER</sequence>
<feature type="region of interest" description="Disordered" evidence="1">
    <location>
        <begin position="186"/>
        <end position="234"/>
    </location>
</feature>
<evidence type="ECO:0000256" key="1">
    <source>
        <dbReference type="SAM" id="MobiDB-lite"/>
    </source>
</evidence>
<gene>
    <name evidence="2" type="ORF">U9M48_000332</name>
</gene>
<evidence type="ECO:0000313" key="2">
    <source>
        <dbReference type="EMBL" id="WVZ48945.1"/>
    </source>
</evidence>
<feature type="compositionally biased region" description="Low complexity" evidence="1">
    <location>
        <begin position="216"/>
        <end position="228"/>
    </location>
</feature>
<feature type="compositionally biased region" description="Low complexity" evidence="1">
    <location>
        <begin position="120"/>
        <end position="148"/>
    </location>
</feature>
<protein>
    <submittedName>
        <fullName evidence="2">Uncharacterized protein</fullName>
    </submittedName>
</protein>
<dbReference type="Proteomes" id="UP001341281">
    <property type="component" value="Chromosome 01"/>
</dbReference>
<organism evidence="2 3">
    <name type="scientific">Paspalum notatum var. saurae</name>
    <dbReference type="NCBI Taxonomy" id="547442"/>
    <lineage>
        <taxon>Eukaryota</taxon>
        <taxon>Viridiplantae</taxon>
        <taxon>Streptophyta</taxon>
        <taxon>Embryophyta</taxon>
        <taxon>Tracheophyta</taxon>
        <taxon>Spermatophyta</taxon>
        <taxon>Magnoliopsida</taxon>
        <taxon>Liliopsida</taxon>
        <taxon>Poales</taxon>
        <taxon>Poaceae</taxon>
        <taxon>PACMAD clade</taxon>
        <taxon>Panicoideae</taxon>
        <taxon>Andropogonodae</taxon>
        <taxon>Paspaleae</taxon>
        <taxon>Paspalinae</taxon>
        <taxon>Paspalum</taxon>
    </lineage>
</organism>
<proteinExistence type="predicted"/>
<keyword evidence="3" id="KW-1185">Reference proteome</keyword>
<evidence type="ECO:0000313" key="3">
    <source>
        <dbReference type="Proteomes" id="UP001341281"/>
    </source>
</evidence>
<feature type="region of interest" description="Disordered" evidence="1">
    <location>
        <begin position="120"/>
        <end position="152"/>
    </location>
</feature>